<keyword evidence="4" id="KW-1185">Reference proteome</keyword>
<keyword evidence="1" id="KW-0812">Transmembrane</keyword>
<dbReference type="InterPro" id="IPR008335">
    <property type="entry name" value="Mopterin_OxRdtase_euk"/>
</dbReference>
<dbReference type="InterPro" id="IPR036374">
    <property type="entry name" value="OxRdtase_Mopterin-bd_sf"/>
</dbReference>
<keyword evidence="1" id="KW-0472">Membrane</keyword>
<accession>A0A7W9KID6</accession>
<evidence type="ECO:0000313" key="4">
    <source>
        <dbReference type="Proteomes" id="UP000585638"/>
    </source>
</evidence>
<dbReference type="PRINTS" id="PR00407">
    <property type="entry name" value="EUMOPTERIN"/>
</dbReference>
<name>A0A7W9KID6_9PSEU</name>
<reference evidence="3 4" key="1">
    <citation type="submission" date="2020-08" db="EMBL/GenBank/DDBJ databases">
        <title>Sequencing the genomes of 1000 actinobacteria strains.</title>
        <authorList>
            <person name="Klenk H.-P."/>
        </authorList>
    </citation>
    <scope>NUCLEOTIDE SEQUENCE [LARGE SCALE GENOMIC DNA]</scope>
    <source>
        <strain evidence="3 4">DSM 43851</strain>
    </source>
</reference>
<dbReference type="PANTHER" id="PTHR19372">
    <property type="entry name" value="SULFITE REDUCTASE"/>
    <property type="match status" value="1"/>
</dbReference>
<dbReference type="GO" id="GO:0006790">
    <property type="term" value="P:sulfur compound metabolic process"/>
    <property type="evidence" value="ECO:0007669"/>
    <property type="project" value="TreeGrafter"/>
</dbReference>
<feature type="transmembrane region" description="Helical" evidence="1">
    <location>
        <begin position="84"/>
        <end position="103"/>
    </location>
</feature>
<feature type="transmembrane region" description="Helical" evidence="1">
    <location>
        <begin position="110"/>
        <end position="128"/>
    </location>
</feature>
<evidence type="ECO:0000259" key="2">
    <source>
        <dbReference type="Pfam" id="PF00174"/>
    </source>
</evidence>
<dbReference type="AlphaFoldDB" id="A0A7W9KID6"/>
<protein>
    <submittedName>
        <fullName evidence="3">DMSO/TMAO reductase YedYZ molybdopterin-dependent catalytic subunit</fullName>
    </submittedName>
</protein>
<dbReference type="GO" id="GO:0020037">
    <property type="term" value="F:heme binding"/>
    <property type="evidence" value="ECO:0007669"/>
    <property type="project" value="TreeGrafter"/>
</dbReference>
<dbReference type="Pfam" id="PF00174">
    <property type="entry name" value="Oxidored_molyb"/>
    <property type="match status" value="1"/>
</dbReference>
<dbReference type="GO" id="GO:0043546">
    <property type="term" value="F:molybdopterin cofactor binding"/>
    <property type="evidence" value="ECO:0007669"/>
    <property type="project" value="TreeGrafter"/>
</dbReference>
<comment type="caution">
    <text evidence="3">The sequence shown here is derived from an EMBL/GenBank/DDBJ whole genome shotgun (WGS) entry which is preliminary data.</text>
</comment>
<evidence type="ECO:0000256" key="1">
    <source>
        <dbReference type="SAM" id="Phobius"/>
    </source>
</evidence>
<dbReference type="PANTHER" id="PTHR19372:SF7">
    <property type="entry name" value="SULFITE OXIDASE, MITOCHONDRIAL"/>
    <property type="match status" value="1"/>
</dbReference>
<feature type="transmembrane region" description="Helical" evidence="1">
    <location>
        <begin position="25"/>
        <end position="48"/>
    </location>
</feature>
<gene>
    <name evidence="3" type="ORF">BJ998_004292</name>
</gene>
<dbReference type="InterPro" id="IPR000572">
    <property type="entry name" value="OxRdtase_Mopterin-bd_dom"/>
</dbReference>
<sequence>MGAPTTTDTPGSAPQAAQARIPAGVAMLVGLLGVAAALAAGHLVAAFIDPNASPFLAVGNAAIDLTPPALKEFAVAAFGTADKLVLLTGMAVFLLLVACAAGALSRRSPIPGTVLAVVLGGAAVAAVYSRSDLGQLASLAPLASLVAGVMTFRRLHAAALRAQEAGNGPRGAGSRGLERRAFLRGSVGVAAGAGIAGLAGQLIGTRVDVEGSRAAVTRRLAKYRDPTTVPGADFAQDGTPTYLTKNENFYRIDTALSVPRLRAEDWSLRIHGMVDRELTLTFDDVMDMDLITRTVTMTCVSDEVGGPYISTAQFTGVLLRDLLAKVGVHPGADQVFSTSTDGYTAGSPIEAITDPGRNAMLAVGMNGEALPPEHGFPARLVVPGLYGYVSATKWVTDIELTTFAAKTQYWVPRGYSEKAPIKTESRIDSPRGRSSVPAGKVVVAGIAWAQTKGIAKVELQMDGGPWQEADLAAQPTKEAWRMWRRSYDLRPGTHTVVVRATDATGYTQTVDVADAVPDGATGLHSVVFTTA</sequence>
<dbReference type="Proteomes" id="UP000585638">
    <property type="component" value="Unassembled WGS sequence"/>
</dbReference>
<proteinExistence type="predicted"/>
<dbReference type="Gene3D" id="2.60.40.650">
    <property type="match status" value="1"/>
</dbReference>
<feature type="transmembrane region" description="Helical" evidence="1">
    <location>
        <begin position="181"/>
        <end position="203"/>
    </location>
</feature>
<dbReference type="Gene3D" id="3.90.420.10">
    <property type="entry name" value="Oxidoreductase, molybdopterin-binding domain"/>
    <property type="match status" value="1"/>
</dbReference>
<dbReference type="SUPFAM" id="SSF81296">
    <property type="entry name" value="E set domains"/>
    <property type="match status" value="1"/>
</dbReference>
<organism evidence="3 4">
    <name type="scientific">Kutzneria kofuensis</name>
    <dbReference type="NCBI Taxonomy" id="103725"/>
    <lineage>
        <taxon>Bacteria</taxon>
        <taxon>Bacillati</taxon>
        <taxon>Actinomycetota</taxon>
        <taxon>Actinomycetes</taxon>
        <taxon>Pseudonocardiales</taxon>
        <taxon>Pseudonocardiaceae</taxon>
        <taxon>Kutzneria</taxon>
    </lineage>
</organism>
<dbReference type="SUPFAM" id="SSF56524">
    <property type="entry name" value="Oxidoreductase molybdopterin-binding domain"/>
    <property type="match status" value="1"/>
</dbReference>
<feature type="domain" description="Oxidoreductase molybdopterin-binding" evidence="2">
    <location>
        <begin position="256"/>
        <end position="407"/>
    </location>
</feature>
<feature type="transmembrane region" description="Helical" evidence="1">
    <location>
        <begin position="134"/>
        <end position="152"/>
    </location>
</feature>
<dbReference type="EMBL" id="JACHIR010000001">
    <property type="protein sequence ID" value="MBB5893096.1"/>
    <property type="molecule type" value="Genomic_DNA"/>
</dbReference>
<dbReference type="InterPro" id="IPR014756">
    <property type="entry name" value="Ig_E-set"/>
</dbReference>
<keyword evidence="1" id="KW-1133">Transmembrane helix</keyword>
<evidence type="ECO:0000313" key="3">
    <source>
        <dbReference type="EMBL" id="MBB5893096.1"/>
    </source>
</evidence>
<dbReference type="GO" id="GO:0008482">
    <property type="term" value="F:sulfite oxidase activity"/>
    <property type="evidence" value="ECO:0007669"/>
    <property type="project" value="TreeGrafter"/>
</dbReference>